<dbReference type="eggNOG" id="COG3475">
    <property type="taxonomic scope" value="Bacteria"/>
</dbReference>
<evidence type="ECO:0008006" key="3">
    <source>
        <dbReference type="Google" id="ProtNLM"/>
    </source>
</evidence>
<protein>
    <recommendedName>
        <fullName evidence="3">LicD family protein</fullName>
    </recommendedName>
</protein>
<dbReference type="PANTHER" id="PTHR13627:SF31">
    <property type="entry name" value="RIBITOL 5-PHOSPHATE TRANSFERASE FKRP"/>
    <property type="match status" value="1"/>
</dbReference>
<accession>A1BC46</accession>
<dbReference type="Proteomes" id="UP000000361">
    <property type="component" value="Chromosome 1"/>
</dbReference>
<dbReference type="InterPro" id="IPR052613">
    <property type="entry name" value="LicD_transferase"/>
</dbReference>
<dbReference type="RefSeq" id="WP_011751248.1">
    <property type="nucleotide sequence ID" value="NC_008688.1"/>
</dbReference>
<dbReference type="EnsemblBacteria" id="ABL73090">
    <property type="protein sequence ID" value="ABL73090"/>
    <property type="gene ID" value="Pden_5030"/>
</dbReference>
<dbReference type="HOGENOM" id="CLU_721358_0_0_5"/>
<reference evidence="2" key="1">
    <citation type="submission" date="2006-12" db="EMBL/GenBank/DDBJ databases">
        <title>Complete sequence of plasmid 1 of Paracoccus denitrificans PD1222.</title>
        <authorList>
            <person name="Copeland A."/>
            <person name="Lucas S."/>
            <person name="Lapidus A."/>
            <person name="Barry K."/>
            <person name="Detter J.C."/>
            <person name="Glavina del Rio T."/>
            <person name="Hammon N."/>
            <person name="Israni S."/>
            <person name="Dalin E."/>
            <person name="Tice H."/>
            <person name="Pitluck S."/>
            <person name="Munk A.C."/>
            <person name="Brettin T."/>
            <person name="Bruce D."/>
            <person name="Han C."/>
            <person name="Tapia R."/>
            <person name="Gilna P."/>
            <person name="Schmutz J."/>
            <person name="Larimer F."/>
            <person name="Land M."/>
            <person name="Hauser L."/>
            <person name="Kyrpides N."/>
            <person name="Lykidis A."/>
            <person name="Spiro S."/>
            <person name="Richardson D.J."/>
            <person name="Moir J.W.B."/>
            <person name="Ferguson S.J."/>
            <person name="van Spanning R.J.M."/>
            <person name="Richardson P."/>
        </authorList>
    </citation>
    <scope>NUCLEOTIDE SEQUENCE [LARGE SCALE GENOMIC DNA]</scope>
    <source>
        <strain evidence="2">Pd 1222</strain>
        <plasmid evidence="2">pPD1222</plasmid>
    </source>
</reference>
<sequence length="424" mass="47035">MLKSLIHRVLPRSYITARHGSVSRWVLGAGAYGAALATTMDHTLAREVWRRMWADDYPSGLARLAWYARRRFPGLDMSVDPLSLFCSGMTPPELQAMRRFLLRHGRVEDEALLGELCFISASAAIETFGTPDYVENISRLRADAGALLDRSLSRMAEAADPSAQPLAESRRAPTAISSRAGFSPLGAETALRDTLALLETGGFRPFILSGTLLGAIREGRMLEHDYDIDLGLFADETDLTRLERLLHHSPPFRCIRHECQTLILDAPAGLRRRDMPAVYKLRHASGIMIDIFLHYREDDVIWHGTALYRWENSPFTLSPCDLAGINPLAPANAEQNLTENYGDWREPKYSFHCALDTPNLALFAGPMALAVAIRRFSMLLSRPADAARLLDQMAAAGFIESDPEKGWKISEAVFRPSSGQGRGG</sequence>
<dbReference type="EMBL" id="CP000491">
    <property type="protein sequence ID" value="ABL73090.1"/>
    <property type="molecule type" value="Genomic_DNA"/>
</dbReference>
<keyword evidence="1" id="KW-0614">Plasmid</keyword>
<organism evidence="1 2">
    <name type="scientific">Paracoccus denitrificans (strain Pd 1222)</name>
    <dbReference type="NCBI Taxonomy" id="318586"/>
    <lineage>
        <taxon>Bacteria</taxon>
        <taxon>Pseudomonadati</taxon>
        <taxon>Pseudomonadota</taxon>
        <taxon>Alphaproteobacteria</taxon>
        <taxon>Rhodobacterales</taxon>
        <taxon>Paracoccaceae</taxon>
        <taxon>Paracoccus</taxon>
    </lineage>
</organism>
<dbReference type="AlphaFoldDB" id="A1BC46"/>
<dbReference type="GeneID" id="93454449"/>
<dbReference type="OrthoDB" id="7858913at2"/>
<evidence type="ECO:0000313" key="2">
    <source>
        <dbReference type="Proteomes" id="UP000000361"/>
    </source>
</evidence>
<evidence type="ECO:0000313" key="1">
    <source>
        <dbReference type="EMBL" id="ABL73090.1"/>
    </source>
</evidence>
<name>A1BC46_PARDP</name>
<gene>
    <name evidence="1" type="ordered locus">Pden_5030</name>
</gene>
<keyword evidence="2" id="KW-1185">Reference proteome</keyword>
<proteinExistence type="predicted"/>
<geneLocation type="plasmid" evidence="2">
    <name>pPD1222</name>
</geneLocation>
<dbReference type="KEGG" id="pde:Pden_5030"/>
<dbReference type="PANTHER" id="PTHR13627">
    <property type="entry name" value="FUKUTIN RELATED PROTEIN"/>
    <property type="match status" value="1"/>
</dbReference>